<feature type="compositionally biased region" description="Basic and acidic residues" evidence="1">
    <location>
        <begin position="1"/>
        <end position="10"/>
    </location>
</feature>
<evidence type="ECO:0000313" key="6">
    <source>
        <dbReference type="Proteomes" id="UP000321181"/>
    </source>
</evidence>
<dbReference type="GO" id="GO:0016020">
    <property type="term" value="C:membrane"/>
    <property type="evidence" value="ECO:0007669"/>
    <property type="project" value="TreeGrafter"/>
</dbReference>
<dbReference type="PANTHER" id="PTHR23028:SF53">
    <property type="entry name" value="ACYL_TRANSF_3 DOMAIN-CONTAINING PROTEIN"/>
    <property type="match status" value="1"/>
</dbReference>
<sequence length="695" mass="73160">MAAAPRERSGRTTPPRPEGTTAVRRPTLGGPARGDVRLDIQVLRALAVGLVLLYHLWPDRLPGGFVGVDVFFVISGLLITSHLLRSAVSPGGVRLGRFWANRARRLLPLASVVLLATAAGTFAFLPESAWRPTLRNLMASALYVENWSLAASSVDYLARDQAPLATQHFWSLSVEEQFYLAWPVIVVLAAGWAVRRARGRHLSRAVVVRRGVMAVMVAIFALSLACSVWLTATDPGTAYFATTTRAWEFAAGGLLAMLPTAQPAAGRPVAVRTAGAVAGLAAIVASALVLSDATPFPGTAALLPVLGTAVFLWAGRVPGASRPAVAAALRPVRYLGDISYGVYLWHWPLVVIVPAALGGPLGTAAKVGVLAVTVMLAAASKVLVEDPFRYRPFWLAPVRRGFYPAAAGIAAVVLVCVTGLGALDRAAARAADLAAARPDQTLSTPTDPDAPLAPTLADRPFDNAGMYDCFDLEHLRARSCTYGPADAAVSVAITGDSHAAHLLPPLISLAERRGWRLTTYVGISCDAGLAPACADGPETFDTIVGADHDVVLFSAFRGSGSDYDDVRTYVTALHDAGVRLLPVADVPMNPPTTYACIDDSGGDAGEAARCTTPRDEALERVPDRVTRIADELGTGYLDLTDAFCDGERCRAVSGNTIVYQDSPSSHLTATFGRELVPLLEAGIDEALGTAAVTRG</sequence>
<name>A0A512DDB0_9CELL</name>
<dbReference type="GO" id="GO:0009103">
    <property type="term" value="P:lipopolysaccharide biosynthetic process"/>
    <property type="evidence" value="ECO:0007669"/>
    <property type="project" value="TreeGrafter"/>
</dbReference>
<accession>A0A512DDB0</accession>
<dbReference type="AlphaFoldDB" id="A0A512DDB0"/>
<dbReference type="GO" id="GO:0016747">
    <property type="term" value="F:acyltransferase activity, transferring groups other than amino-acyl groups"/>
    <property type="evidence" value="ECO:0007669"/>
    <property type="project" value="InterPro"/>
</dbReference>
<feature type="transmembrane region" description="Helical" evidence="2">
    <location>
        <begin position="106"/>
        <end position="125"/>
    </location>
</feature>
<feature type="domain" description="SGNH" evidence="4">
    <location>
        <begin position="477"/>
        <end position="680"/>
    </location>
</feature>
<reference evidence="5 6" key="1">
    <citation type="submission" date="2019-07" db="EMBL/GenBank/DDBJ databases">
        <title>Whole genome shotgun sequence of Cellulomonas aerilata NBRC 106308.</title>
        <authorList>
            <person name="Hosoyama A."/>
            <person name="Uohara A."/>
            <person name="Ohji S."/>
            <person name="Ichikawa N."/>
        </authorList>
    </citation>
    <scope>NUCLEOTIDE SEQUENCE [LARGE SCALE GENOMIC DNA]</scope>
    <source>
        <strain evidence="5 6">NBRC 106308</strain>
    </source>
</reference>
<gene>
    <name evidence="5" type="ORF">CAE01nite_21760</name>
</gene>
<protein>
    <submittedName>
        <fullName evidence="5">Acyltransferase</fullName>
    </submittedName>
</protein>
<keyword evidence="6" id="KW-1185">Reference proteome</keyword>
<dbReference type="Proteomes" id="UP000321181">
    <property type="component" value="Unassembled WGS sequence"/>
</dbReference>
<evidence type="ECO:0000256" key="2">
    <source>
        <dbReference type="SAM" id="Phobius"/>
    </source>
</evidence>
<feature type="transmembrane region" description="Helical" evidence="2">
    <location>
        <begin position="405"/>
        <end position="423"/>
    </location>
</feature>
<feature type="transmembrane region" description="Helical" evidence="2">
    <location>
        <begin position="178"/>
        <end position="195"/>
    </location>
</feature>
<keyword evidence="5" id="KW-0808">Transferase</keyword>
<organism evidence="5 6">
    <name type="scientific">Cellulomonas aerilata</name>
    <dbReference type="NCBI Taxonomy" id="515326"/>
    <lineage>
        <taxon>Bacteria</taxon>
        <taxon>Bacillati</taxon>
        <taxon>Actinomycetota</taxon>
        <taxon>Actinomycetes</taxon>
        <taxon>Micrococcales</taxon>
        <taxon>Cellulomonadaceae</taxon>
        <taxon>Cellulomonas</taxon>
    </lineage>
</organism>
<feature type="transmembrane region" description="Helical" evidence="2">
    <location>
        <begin position="63"/>
        <end position="85"/>
    </location>
</feature>
<feature type="region of interest" description="Disordered" evidence="1">
    <location>
        <begin position="1"/>
        <end position="30"/>
    </location>
</feature>
<keyword evidence="2" id="KW-0472">Membrane</keyword>
<evidence type="ECO:0000256" key="1">
    <source>
        <dbReference type="SAM" id="MobiDB-lite"/>
    </source>
</evidence>
<dbReference type="InterPro" id="IPR050879">
    <property type="entry name" value="Acyltransferase_3"/>
</dbReference>
<dbReference type="EMBL" id="BJYY01000013">
    <property type="protein sequence ID" value="GEO34451.1"/>
    <property type="molecule type" value="Genomic_DNA"/>
</dbReference>
<feature type="transmembrane region" description="Helical" evidence="2">
    <location>
        <begin position="269"/>
        <end position="290"/>
    </location>
</feature>
<keyword evidence="5" id="KW-0012">Acyltransferase</keyword>
<dbReference type="Pfam" id="PF19040">
    <property type="entry name" value="SGNH"/>
    <property type="match status" value="1"/>
</dbReference>
<dbReference type="InterPro" id="IPR043968">
    <property type="entry name" value="SGNH"/>
</dbReference>
<evidence type="ECO:0000313" key="5">
    <source>
        <dbReference type="EMBL" id="GEO34451.1"/>
    </source>
</evidence>
<evidence type="ECO:0000259" key="3">
    <source>
        <dbReference type="Pfam" id="PF01757"/>
    </source>
</evidence>
<dbReference type="PANTHER" id="PTHR23028">
    <property type="entry name" value="ACETYLTRANSFERASE"/>
    <property type="match status" value="1"/>
</dbReference>
<feature type="domain" description="Acyltransferase 3" evidence="3">
    <location>
        <begin position="39"/>
        <end position="373"/>
    </location>
</feature>
<evidence type="ECO:0000259" key="4">
    <source>
        <dbReference type="Pfam" id="PF19040"/>
    </source>
</evidence>
<feature type="transmembrane region" description="Helical" evidence="2">
    <location>
        <begin position="207"/>
        <end position="232"/>
    </location>
</feature>
<dbReference type="Pfam" id="PF01757">
    <property type="entry name" value="Acyl_transf_3"/>
    <property type="match status" value="1"/>
</dbReference>
<feature type="transmembrane region" description="Helical" evidence="2">
    <location>
        <begin position="38"/>
        <end position="57"/>
    </location>
</feature>
<keyword evidence="2" id="KW-1133">Transmembrane helix</keyword>
<dbReference type="InterPro" id="IPR002656">
    <property type="entry name" value="Acyl_transf_3_dom"/>
</dbReference>
<comment type="caution">
    <text evidence="5">The sequence shown here is derived from an EMBL/GenBank/DDBJ whole genome shotgun (WGS) entry which is preliminary data.</text>
</comment>
<feature type="transmembrane region" description="Helical" evidence="2">
    <location>
        <begin position="296"/>
        <end position="314"/>
    </location>
</feature>
<keyword evidence="2" id="KW-0812">Transmembrane</keyword>
<feature type="transmembrane region" description="Helical" evidence="2">
    <location>
        <begin position="334"/>
        <end position="357"/>
    </location>
</feature>
<proteinExistence type="predicted"/>